<dbReference type="InterPro" id="IPR001757">
    <property type="entry name" value="P_typ_ATPase"/>
</dbReference>
<dbReference type="Gene3D" id="2.70.150.10">
    <property type="entry name" value="Calcium-transporting ATPase, cytoplasmic transduction domain A"/>
    <property type="match status" value="1"/>
</dbReference>
<dbReference type="Gene3D" id="3.40.1110.10">
    <property type="entry name" value="Calcium-transporting ATPase, cytoplasmic domain N"/>
    <property type="match status" value="2"/>
</dbReference>
<evidence type="ECO:0000259" key="16">
    <source>
        <dbReference type="PROSITE" id="PS50846"/>
    </source>
</evidence>
<comment type="caution">
    <text evidence="17">The sequence shown here is derived from an EMBL/GenBank/DDBJ whole genome shotgun (WGS) entry which is preliminary data.</text>
</comment>
<keyword evidence="9 14" id="KW-0067">ATP-binding</keyword>
<dbReference type="NCBIfam" id="TIGR01511">
    <property type="entry name" value="ATPase-IB1_Cu"/>
    <property type="match status" value="1"/>
</dbReference>
<feature type="region of interest" description="Disordered" evidence="15">
    <location>
        <begin position="1"/>
        <end position="21"/>
    </location>
</feature>
<evidence type="ECO:0000313" key="17">
    <source>
        <dbReference type="EMBL" id="OWP64005.1"/>
    </source>
</evidence>
<dbReference type="GO" id="GO:0140581">
    <property type="term" value="F:P-type monovalent copper transporter activity"/>
    <property type="evidence" value="ECO:0007669"/>
    <property type="project" value="UniProtKB-EC"/>
</dbReference>
<feature type="transmembrane region" description="Helical" evidence="14">
    <location>
        <begin position="222"/>
        <end position="240"/>
    </location>
</feature>
<evidence type="ECO:0000256" key="5">
    <source>
        <dbReference type="ARBA" id="ARBA00022475"/>
    </source>
</evidence>
<feature type="transmembrane region" description="Helical" evidence="14">
    <location>
        <begin position="722"/>
        <end position="741"/>
    </location>
</feature>
<keyword evidence="4" id="KW-0813">Transport</keyword>
<dbReference type="GO" id="GO:0055070">
    <property type="term" value="P:copper ion homeostasis"/>
    <property type="evidence" value="ECO:0007669"/>
    <property type="project" value="TreeGrafter"/>
</dbReference>
<dbReference type="Pfam" id="PF00702">
    <property type="entry name" value="Hydrolase"/>
    <property type="match status" value="1"/>
</dbReference>
<proteinExistence type="inferred from homology"/>
<dbReference type="PRINTS" id="PR00943">
    <property type="entry name" value="CUATPASE"/>
</dbReference>
<dbReference type="GO" id="GO:0005524">
    <property type="term" value="F:ATP binding"/>
    <property type="evidence" value="ECO:0007669"/>
    <property type="project" value="UniProtKB-UniRule"/>
</dbReference>
<evidence type="ECO:0000256" key="6">
    <source>
        <dbReference type="ARBA" id="ARBA00022692"/>
    </source>
</evidence>
<dbReference type="SFLD" id="SFLDF00027">
    <property type="entry name" value="p-type_atpase"/>
    <property type="match status" value="1"/>
</dbReference>
<dbReference type="InterPro" id="IPR059000">
    <property type="entry name" value="ATPase_P-type_domA"/>
</dbReference>
<keyword evidence="5 14" id="KW-1003">Cell membrane</keyword>
<accession>A0A246FMN5</accession>
<dbReference type="Gene3D" id="3.40.50.1000">
    <property type="entry name" value="HAD superfamily/HAD-like"/>
    <property type="match status" value="1"/>
</dbReference>
<evidence type="ECO:0000256" key="1">
    <source>
        <dbReference type="ARBA" id="ARBA00004651"/>
    </source>
</evidence>
<dbReference type="PROSITE" id="PS01047">
    <property type="entry name" value="HMA_1"/>
    <property type="match status" value="1"/>
</dbReference>
<dbReference type="EC" id="7.2.2.8" evidence="3"/>
<dbReference type="PRINTS" id="PR00119">
    <property type="entry name" value="CATATPASE"/>
</dbReference>
<gene>
    <name evidence="17" type="ORF">CDA63_05940</name>
</gene>
<dbReference type="InterPro" id="IPR036163">
    <property type="entry name" value="HMA_dom_sf"/>
</dbReference>
<dbReference type="GO" id="GO:0016887">
    <property type="term" value="F:ATP hydrolysis activity"/>
    <property type="evidence" value="ECO:0007669"/>
    <property type="project" value="InterPro"/>
</dbReference>
<reference evidence="17 18" key="1">
    <citation type="submission" date="2017-06" db="EMBL/GenBank/DDBJ databases">
        <title>Hymenobacter amundsenii sp. nov. isolated from regoliths in Antarctica.</title>
        <authorList>
            <person name="Sedlacek I."/>
            <person name="Kralova S."/>
            <person name="Pantucek R."/>
            <person name="Svec P."/>
            <person name="Holochova P."/>
            <person name="Stankova E."/>
            <person name="Vrbovska V."/>
            <person name="Busse H.-J."/>
        </authorList>
    </citation>
    <scope>NUCLEOTIDE SEQUENCE [LARGE SCALE GENOMIC DNA]</scope>
    <source>
        <strain evidence="17 18">CCM 8682</strain>
    </source>
</reference>
<sequence length="777" mass="81486">MNTSSTPAVPAAGNPPAATDTAATRTETLNIEGMTCASCSNFVEKALSRTPGVQRATVNLAAEKATIEYAPGQINRAGLKAAVEQAGYGVFEPEAPTAPGVLASDEELAERKAEAYQDLKRRFQVAVGLAVVIMPLSMLMLWPAMMSRISTPVLNYVLLALTLPVLAYSGREFYVSAWNGLRHRTASMDTLIAVGTGAAFLYSLAATVVPEFFHQRGLMPEVYYDTTATIIALILLGKVLESRAKLKTSAAIKALIGLQAKTARVVRPGGQEVDIPLAQVQTGDEVLVRPGEKVATDGVILEGRSALDESMLTGESLPVEKKAGDQVFGATINKTGAFRFRVSKVGTDTVLAQIVKLVEEAQGSRAPIQRLADKVSAVFVPVVIMVAIATFVIWFDLAAPEQRVPLALVNFVAVLIIACPCALGLATPTAIMVGTGKGAEHGVLIRNAEALEKAYQVNTVLLDKTGTITKGEPAVTDFVVASGTAPATVLPLLAALERQSEHPLAEAVVRYAADQQADTSAPVADFVAHEGRGAGATVQGQAVLIGNRRLLEENNIGLGAELEQAAAELLAQARTLLYAAVGGQAVALVGVADTVRDTSAAAIRHLQAEGLEVVMMTGDNRQTAEKVAGQVGITRFFAEVLPADKAGKVKELQAEGRIVAMVGDGINDAPALAQADLGLAMGGGTDVAMEAAGITLMRSDLQGVVTAIDLSRQTMRTIKQNLFFAFIYNTLGIPIAAGLLYPFTGWLLSPMLAAGAMALSSVSVLTNSLRLRGFKAN</sequence>
<evidence type="ECO:0000256" key="10">
    <source>
        <dbReference type="ARBA" id="ARBA00022967"/>
    </source>
</evidence>
<dbReference type="InterPro" id="IPR023298">
    <property type="entry name" value="ATPase_P-typ_TM_dom_sf"/>
</dbReference>
<dbReference type="AlphaFoldDB" id="A0A246FMN5"/>
<dbReference type="GO" id="GO:0060003">
    <property type="term" value="P:copper ion export"/>
    <property type="evidence" value="ECO:0007669"/>
    <property type="project" value="UniProtKB-ARBA"/>
</dbReference>
<dbReference type="InterPro" id="IPR023214">
    <property type="entry name" value="HAD_sf"/>
</dbReference>
<evidence type="ECO:0000256" key="14">
    <source>
        <dbReference type="RuleBase" id="RU362081"/>
    </source>
</evidence>
<dbReference type="InterPro" id="IPR036412">
    <property type="entry name" value="HAD-like_sf"/>
</dbReference>
<dbReference type="Proteomes" id="UP000197277">
    <property type="component" value="Unassembled WGS sequence"/>
</dbReference>
<dbReference type="PANTHER" id="PTHR43520:SF8">
    <property type="entry name" value="P-TYPE CU(+) TRANSPORTER"/>
    <property type="match status" value="1"/>
</dbReference>
<dbReference type="InterPro" id="IPR027256">
    <property type="entry name" value="P-typ_ATPase_IB"/>
</dbReference>
<name>A0A246FMN5_9BACT</name>
<dbReference type="PANTHER" id="PTHR43520">
    <property type="entry name" value="ATP7, ISOFORM B"/>
    <property type="match status" value="1"/>
</dbReference>
<dbReference type="Pfam" id="PF00122">
    <property type="entry name" value="E1-E2_ATPase"/>
    <property type="match status" value="1"/>
</dbReference>
<keyword evidence="13 14" id="KW-0472">Membrane</keyword>
<dbReference type="CDD" id="cd02094">
    <property type="entry name" value="P-type_ATPase_Cu-like"/>
    <property type="match status" value="1"/>
</dbReference>
<evidence type="ECO:0000256" key="8">
    <source>
        <dbReference type="ARBA" id="ARBA00022741"/>
    </source>
</evidence>
<organism evidence="17 18">
    <name type="scientific">Hymenobacter amundsenii</name>
    <dbReference type="NCBI Taxonomy" id="2006685"/>
    <lineage>
        <taxon>Bacteria</taxon>
        <taxon>Pseudomonadati</taxon>
        <taxon>Bacteroidota</taxon>
        <taxon>Cytophagia</taxon>
        <taxon>Cytophagales</taxon>
        <taxon>Hymenobacteraceae</taxon>
        <taxon>Hymenobacter</taxon>
    </lineage>
</organism>
<dbReference type="SUPFAM" id="SSF81653">
    <property type="entry name" value="Calcium ATPase, transduction domain A"/>
    <property type="match status" value="1"/>
</dbReference>
<dbReference type="GO" id="GO:0043682">
    <property type="term" value="F:P-type divalent copper transporter activity"/>
    <property type="evidence" value="ECO:0007669"/>
    <property type="project" value="TreeGrafter"/>
</dbReference>
<dbReference type="SUPFAM" id="SSF55008">
    <property type="entry name" value="HMA, heavy metal-associated domain"/>
    <property type="match status" value="1"/>
</dbReference>
<dbReference type="NCBIfam" id="TIGR01494">
    <property type="entry name" value="ATPase_P-type"/>
    <property type="match status" value="1"/>
</dbReference>
<evidence type="ECO:0000313" key="18">
    <source>
        <dbReference type="Proteomes" id="UP000197277"/>
    </source>
</evidence>
<dbReference type="GO" id="GO:0005886">
    <property type="term" value="C:plasma membrane"/>
    <property type="evidence" value="ECO:0007669"/>
    <property type="project" value="UniProtKB-SubCell"/>
</dbReference>
<dbReference type="GO" id="GO:0005507">
    <property type="term" value="F:copper ion binding"/>
    <property type="evidence" value="ECO:0007669"/>
    <property type="project" value="TreeGrafter"/>
</dbReference>
<feature type="transmembrane region" description="Helical" evidence="14">
    <location>
        <begin position="191"/>
        <end position="210"/>
    </location>
</feature>
<feature type="transmembrane region" description="Helical" evidence="14">
    <location>
        <begin position="123"/>
        <end position="141"/>
    </location>
</feature>
<dbReference type="InterPro" id="IPR006121">
    <property type="entry name" value="HMA_dom"/>
</dbReference>
<dbReference type="PROSITE" id="PS00154">
    <property type="entry name" value="ATPASE_E1_E2"/>
    <property type="match status" value="1"/>
</dbReference>
<dbReference type="InterPro" id="IPR044492">
    <property type="entry name" value="P_typ_ATPase_HD_dom"/>
</dbReference>
<feature type="transmembrane region" description="Helical" evidence="14">
    <location>
        <begin position="375"/>
        <end position="395"/>
    </location>
</feature>
<dbReference type="SFLD" id="SFLDG00002">
    <property type="entry name" value="C1.7:_P-type_atpase_like"/>
    <property type="match status" value="1"/>
</dbReference>
<evidence type="ECO:0000256" key="2">
    <source>
        <dbReference type="ARBA" id="ARBA00006024"/>
    </source>
</evidence>
<comment type="subcellular location">
    <subcellularLocation>
        <location evidence="1">Cell membrane</location>
        <topology evidence="1">Multi-pass membrane protein</topology>
    </subcellularLocation>
</comment>
<evidence type="ECO:0000256" key="3">
    <source>
        <dbReference type="ARBA" id="ARBA00012517"/>
    </source>
</evidence>
<keyword evidence="18" id="KW-1185">Reference proteome</keyword>
<protein>
    <recommendedName>
        <fullName evidence="3">P-type Cu(+) transporter</fullName>
        <ecNumber evidence="3">7.2.2.8</ecNumber>
    </recommendedName>
</protein>
<dbReference type="PRINTS" id="PR00942">
    <property type="entry name" value="CUATPASEI"/>
</dbReference>
<comment type="similarity">
    <text evidence="2 14">Belongs to the cation transport ATPase (P-type) (TC 3.A.3) family. Type IB subfamily.</text>
</comment>
<dbReference type="EMBL" id="NIRR01000006">
    <property type="protein sequence ID" value="OWP64005.1"/>
    <property type="molecule type" value="Genomic_DNA"/>
</dbReference>
<dbReference type="SUPFAM" id="SSF56784">
    <property type="entry name" value="HAD-like"/>
    <property type="match status" value="1"/>
</dbReference>
<dbReference type="FunFam" id="3.30.70.100:FF:000005">
    <property type="entry name" value="Copper-exporting P-type ATPase A"/>
    <property type="match status" value="1"/>
</dbReference>
<keyword evidence="8 14" id="KW-0547">Nucleotide-binding</keyword>
<keyword evidence="11 14" id="KW-1133">Transmembrane helix</keyword>
<dbReference type="PROSITE" id="PS50846">
    <property type="entry name" value="HMA_2"/>
    <property type="match status" value="1"/>
</dbReference>
<dbReference type="Pfam" id="PF00403">
    <property type="entry name" value="HMA"/>
    <property type="match status" value="1"/>
</dbReference>
<evidence type="ECO:0000256" key="13">
    <source>
        <dbReference type="ARBA" id="ARBA00023136"/>
    </source>
</evidence>
<dbReference type="FunFam" id="2.70.150.10:FF:000020">
    <property type="entry name" value="Copper-exporting P-type ATPase A"/>
    <property type="match status" value="1"/>
</dbReference>
<dbReference type="SFLD" id="SFLDS00003">
    <property type="entry name" value="Haloacid_Dehalogenase"/>
    <property type="match status" value="1"/>
</dbReference>
<evidence type="ECO:0000256" key="15">
    <source>
        <dbReference type="SAM" id="MobiDB-lite"/>
    </source>
</evidence>
<dbReference type="InterPro" id="IPR017969">
    <property type="entry name" value="Heavy-metal-associated_CS"/>
</dbReference>
<dbReference type="InterPro" id="IPR008250">
    <property type="entry name" value="ATPase_P-typ_transduc_dom_A_sf"/>
</dbReference>
<dbReference type="NCBIfam" id="TIGR01525">
    <property type="entry name" value="ATPase-IB_hvy"/>
    <property type="match status" value="1"/>
</dbReference>
<feature type="compositionally biased region" description="Low complexity" evidence="15">
    <location>
        <begin position="7"/>
        <end position="21"/>
    </location>
</feature>
<dbReference type="OrthoDB" id="1521937at2"/>
<keyword evidence="7 14" id="KW-0479">Metal-binding</keyword>
<evidence type="ECO:0000256" key="11">
    <source>
        <dbReference type="ARBA" id="ARBA00022989"/>
    </source>
</evidence>
<dbReference type="SUPFAM" id="SSF81665">
    <property type="entry name" value="Calcium ATPase, transmembrane domain M"/>
    <property type="match status" value="1"/>
</dbReference>
<dbReference type="RefSeq" id="WP_088463536.1">
    <property type="nucleotide sequence ID" value="NZ_NIRR01000006.1"/>
</dbReference>
<dbReference type="InterPro" id="IPR018303">
    <property type="entry name" value="ATPase_P-typ_P_site"/>
</dbReference>
<feature type="transmembrane region" description="Helical" evidence="14">
    <location>
        <begin position="407"/>
        <end position="427"/>
    </location>
</feature>
<evidence type="ECO:0000256" key="7">
    <source>
        <dbReference type="ARBA" id="ARBA00022723"/>
    </source>
</evidence>
<keyword evidence="6 14" id="KW-0812">Transmembrane</keyword>
<feature type="domain" description="HMA" evidence="16">
    <location>
        <begin position="25"/>
        <end position="91"/>
    </location>
</feature>
<keyword evidence="10" id="KW-1278">Translocase</keyword>
<evidence type="ECO:0000256" key="9">
    <source>
        <dbReference type="ARBA" id="ARBA00022840"/>
    </source>
</evidence>
<feature type="transmembrane region" description="Helical" evidence="14">
    <location>
        <begin position="153"/>
        <end position="170"/>
    </location>
</feature>
<dbReference type="PROSITE" id="PS01229">
    <property type="entry name" value="COF_2"/>
    <property type="match status" value="1"/>
</dbReference>
<evidence type="ECO:0000256" key="12">
    <source>
        <dbReference type="ARBA" id="ARBA00023065"/>
    </source>
</evidence>
<feature type="transmembrane region" description="Helical" evidence="14">
    <location>
        <begin position="747"/>
        <end position="765"/>
    </location>
</feature>
<dbReference type="CDD" id="cd00371">
    <property type="entry name" value="HMA"/>
    <property type="match status" value="1"/>
</dbReference>
<dbReference type="Gene3D" id="3.30.70.100">
    <property type="match status" value="1"/>
</dbReference>
<keyword evidence="12" id="KW-0406">Ion transport</keyword>
<evidence type="ECO:0000256" key="4">
    <source>
        <dbReference type="ARBA" id="ARBA00022448"/>
    </source>
</evidence>
<dbReference type="InterPro" id="IPR023299">
    <property type="entry name" value="ATPase_P-typ_cyto_dom_N"/>
</dbReference>